<comment type="caution">
    <text evidence="1">The sequence shown here is derived from an EMBL/GenBank/DDBJ whole genome shotgun (WGS) entry which is preliminary data.</text>
</comment>
<sequence length="72" mass="7933">MRDDYYGAGITALDVAATLLWTGGSTAMVTIRRHIARCLEAGAPDEAEFWLKVRNQVEALLEKEKNSNGLSH</sequence>
<dbReference type="RefSeq" id="WP_182996077.1">
    <property type="nucleotide sequence ID" value="NZ_JABEQJ010000003.1"/>
</dbReference>
<proteinExistence type="predicted"/>
<evidence type="ECO:0000313" key="2">
    <source>
        <dbReference type="Proteomes" id="UP000589085"/>
    </source>
</evidence>
<dbReference type="Proteomes" id="UP000589085">
    <property type="component" value="Unassembled WGS sequence"/>
</dbReference>
<accession>A0A7W4IAG3</accession>
<name>A0A7W4IAG3_9PROT</name>
<reference evidence="1 2" key="1">
    <citation type="submission" date="2020-04" db="EMBL/GenBank/DDBJ databases">
        <title>Description of novel Gluconacetobacter.</title>
        <authorList>
            <person name="Sombolestani A."/>
        </authorList>
    </citation>
    <scope>NUCLEOTIDE SEQUENCE [LARGE SCALE GENOMIC DNA]</scope>
    <source>
        <strain evidence="1 2">LMG 19747</strain>
    </source>
</reference>
<protein>
    <submittedName>
        <fullName evidence="1">Uncharacterized protein</fullName>
    </submittedName>
</protein>
<gene>
    <name evidence="1" type="ORF">HLH48_03245</name>
</gene>
<organism evidence="1 2">
    <name type="scientific">Gluconacetobacter sacchari</name>
    <dbReference type="NCBI Taxonomy" id="92759"/>
    <lineage>
        <taxon>Bacteria</taxon>
        <taxon>Pseudomonadati</taxon>
        <taxon>Pseudomonadota</taxon>
        <taxon>Alphaproteobacteria</taxon>
        <taxon>Acetobacterales</taxon>
        <taxon>Acetobacteraceae</taxon>
        <taxon>Gluconacetobacter</taxon>
    </lineage>
</organism>
<dbReference type="AlphaFoldDB" id="A0A7W4IAG3"/>
<evidence type="ECO:0000313" key="1">
    <source>
        <dbReference type="EMBL" id="MBB2159199.1"/>
    </source>
</evidence>
<dbReference type="EMBL" id="JABEQJ010000003">
    <property type="protein sequence ID" value="MBB2159199.1"/>
    <property type="molecule type" value="Genomic_DNA"/>
</dbReference>